<dbReference type="PROSITE" id="PS00028">
    <property type="entry name" value="ZINC_FINGER_C2H2_1"/>
    <property type="match status" value="10"/>
</dbReference>
<keyword evidence="3" id="KW-0677">Repeat</keyword>
<dbReference type="Proteomes" id="UP000695023">
    <property type="component" value="Unplaced"/>
</dbReference>
<proteinExistence type="predicted"/>
<feature type="compositionally biased region" description="Basic and acidic residues" evidence="12">
    <location>
        <begin position="1079"/>
        <end position="1090"/>
    </location>
</feature>
<dbReference type="GO" id="GO:0003677">
    <property type="term" value="F:DNA binding"/>
    <property type="evidence" value="ECO:0007669"/>
    <property type="project" value="UniProtKB-KW"/>
</dbReference>
<keyword evidence="11" id="KW-0175">Coiled coil</keyword>
<dbReference type="SMART" id="SM00355">
    <property type="entry name" value="ZnF_C2H2"/>
    <property type="match status" value="10"/>
</dbReference>
<feature type="region of interest" description="Disordered" evidence="12">
    <location>
        <begin position="634"/>
        <end position="729"/>
    </location>
</feature>
<dbReference type="PROSITE" id="PS50157">
    <property type="entry name" value="ZINC_FINGER_C2H2_2"/>
    <property type="match status" value="10"/>
</dbReference>
<feature type="domain" description="C2H2-type" evidence="13">
    <location>
        <begin position="360"/>
        <end position="387"/>
    </location>
</feature>
<evidence type="ECO:0000256" key="12">
    <source>
        <dbReference type="SAM" id="MobiDB-lite"/>
    </source>
</evidence>
<feature type="compositionally biased region" description="Gly residues" evidence="12">
    <location>
        <begin position="562"/>
        <end position="571"/>
    </location>
</feature>
<keyword evidence="14" id="KW-1185">Reference proteome</keyword>
<feature type="coiled-coil region" evidence="11">
    <location>
        <begin position="1000"/>
        <end position="1027"/>
    </location>
</feature>
<protein>
    <submittedName>
        <fullName evidence="15">Uncharacterized protein LOC102195644</fullName>
    </submittedName>
</protein>
<dbReference type="FunFam" id="3.30.160.60:FF:002343">
    <property type="entry name" value="Zinc finger protein 33A"/>
    <property type="match status" value="1"/>
</dbReference>
<feature type="compositionally biased region" description="Polar residues" evidence="12">
    <location>
        <begin position="676"/>
        <end position="696"/>
    </location>
</feature>
<keyword evidence="9" id="KW-0539">Nucleus</keyword>
<feature type="region of interest" description="Disordered" evidence="12">
    <location>
        <begin position="120"/>
        <end position="187"/>
    </location>
</feature>
<keyword evidence="5" id="KW-0862">Zinc</keyword>
<dbReference type="InterPro" id="IPR036236">
    <property type="entry name" value="Znf_C2H2_sf"/>
</dbReference>
<evidence type="ECO:0000256" key="10">
    <source>
        <dbReference type="PROSITE-ProRule" id="PRU00042"/>
    </source>
</evidence>
<feature type="domain" description="C2H2-type" evidence="13">
    <location>
        <begin position="917"/>
        <end position="945"/>
    </location>
</feature>
<accession>A0A9Y3VST3</accession>
<evidence type="ECO:0000313" key="15">
    <source>
        <dbReference type="RefSeq" id="XP_005746388.2"/>
    </source>
</evidence>
<keyword evidence="2" id="KW-0479">Metal-binding</keyword>
<feature type="region of interest" description="Disordered" evidence="12">
    <location>
        <begin position="208"/>
        <end position="230"/>
    </location>
</feature>
<comment type="subcellular location">
    <subcellularLocation>
        <location evidence="1">Nucleus</location>
    </subcellularLocation>
</comment>
<dbReference type="FunFam" id="3.30.160.60:FF:000625">
    <property type="entry name" value="Zinc finger protein 536"/>
    <property type="match status" value="1"/>
</dbReference>
<dbReference type="Pfam" id="PF00096">
    <property type="entry name" value="zf-C2H2"/>
    <property type="match status" value="7"/>
</dbReference>
<feature type="domain" description="C2H2-type" evidence="13">
    <location>
        <begin position="1366"/>
        <end position="1393"/>
    </location>
</feature>
<reference evidence="15" key="1">
    <citation type="submission" date="2025-08" db="UniProtKB">
        <authorList>
            <consortium name="RefSeq"/>
        </authorList>
    </citation>
    <scope>IDENTIFICATION</scope>
</reference>
<evidence type="ECO:0000259" key="13">
    <source>
        <dbReference type="PROSITE" id="PS50157"/>
    </source>
</evidence>
<feature type="region of interest" description="Disordered" evidence="12">
    <location>
        <begin position="562"/>
        <end position="610"/>
    </location>
</feature>
<feature type="compositionally biased region" description="Acidic residues" evidence="12">
    <location>
        <begin position="165"/>
        <end position="182"/>
    </location>
</feature>
<dbReference type="GO" id="GO:0005634">
    <property type="term" value="C:nucleus"/>
    <property type="evidence" value="ECO:0007669"/>
    <property type="project" value="UniProtKB-SubCell"/>
</dbReference>
<evidence type="ECO:0000256" key="1">
    <source>
        <dbReference type="ARBA" id="ARBA00004123"/>
    </source>
</evidence>
<evidence type="ECO:0000256" key="11">
    <source>
        <dbReference type="SAM" id="Coils"/>
    </source>
</evidence>
<dbReference type="Pfam" id="PF13894">
    <property type="entry name" value="zf-C2H2_4"/>
    <property type="match status" value="1"/>
</dbReference>
<dbReference type="FunFam" id="3.30.160.60:FF:000912">
    <property type="entry name" value="Zinc finger protein 660"/>
    <property type="match status" value="1"/>
</dbReference>
<dbReference type="InterPro" id="IPR013087">
    <property type="entry name" value="Znf_C2H2_type"/>
</dbReference>
<dbReference type="FunFam" id="3.30.160.60:FF:000446">
    <property type="entry name" value="Zinc finger protein"/>
    <property type="match status" value="2"/>
</dbReference>
<dbReference type="PANTHER" id="PTHR16515:SF49">
    <property type="entry name" value="GASTRULA ZINC FINGER PROTEIN XLCGF49.1-LIKE-RELATED"/>
    <property type="match status" value="1"/>
</dbReference>
<dbReference type="FunFam" id="3.30.160.60:FF:000100">
    <property type="entry name" value="Zinc finger 45-like"/>
    <property type="match status" value="1"/>
</dbReference>
<keyword evidence="6" id="KW-0805">Transcription regulation</keyword>
<feature type="compositionally biased region" description="Basic and acidic residues" evidence="12">
    <location>
        <begin position="663"/>
        <end position="672"/>
    </location>
</feature>
<feature type="compositionally biased region" description="Polar residues" evidence="12">
    <location>
        <begin position="1091"/>
        <end position="1100"/>
    </location>
</feature>
<dbReference type="FunFam" id="3.30.160.60:FF:000706">
    <property type="entry name" value="Zinc finger protein"/>
    <property type="match status" value="1"/>
</dbReference>
<keyword evidence="4 10" id="KW-0863">Zinc-finger</keyword>
<dbReference type="InterPro" id="IPR050331">
    <property type="entry name" value="Zinc_finger"/>
</dbReference>
<dbReference type="FunFam" id="3.30.160.60:FF:001289">
    <property type="entry name" value="Zinc finger protein 574"/>
    <property type="match status" value="1"/>
</dbReference>
<evidence type="ECO:0000256" key="3">
    <source>
        <dbReference type="ARBA" id="ARBA00022737"/>
    </source>
</evidence>
<evidence type="ECO:0000313" key="14">
    <source>
        <dbReference type="Proteomes" id="UP000695023"/>
    </source>
</evidence>
<feature type="region of interest" description="Disordered" evidence="12">
    <location>
        <begin position="1071"/>
        <end position="1101"/>
    </location>
</feature>
<dbReference type="GO" id="GO:0006357">
    <property type="term" value="P:regulation of transcription by RNA polymerase II"/>
    <property type="evidence" value="ECO:0007669"/>
    <property type="project" value="UniProtKB-ARBA"/>
</dbReference>
<evidence type="ECO:0000256" key="4">
    <source>
        <dbReference type="ARBA" id="ARBA00022771"/>
    </source>
</evidence>
<feature type="domain" description="C2H2-type" evidence="13">
    <location>
        <begin position="388"/>
        <end position="415"/>
    </location>
</feature>
<dbReference type="Gene3D" id="3.30.160.60">
    <property type="entry name" value="Classic Zinc Finger"/>
    <property type="match status" value="10"/>
</dbReference>
<evidence type="ECO:0000256" key="6">
    <source>
        <dbReference type="ARBA" id="ARBA00023015"/>
    </source>
</evidence>
<keyword evidence="7" id="KW-0238">DNA-binding</keyword>
<keyword evidence="8" id="KW-0804">Transcription</keyword>
<evidence type="ECO:0000256" key="5">
    <source>
        <dbReference type="ARBA" id="ARBA00022833"/>
    </source>
</evidence>
<feature type="domain" description="C2H2-type" evidence="13">
    <location>
        <begin position="889"/>
        <end position="916"/>
    </location>
</feature>
<evidence type="ECO:0000256" key="9">
    <source>
        <dbReference type="ARBA" id="ARBA00023242"/>
    </source>
</evidence>
<feature type="domain" description="C2H2-type" evidence="13">
    <location>
        <begin position="416"/>
        <end position="444"/>
    </location>
</feature>
<feature type="domain" description="C2H2-type" evidence="13">
    <location>
        <begin position="1282"/>
        <end position="1309"/>
    </location>
</feature>
<feature type="domain" description="C2H2-type" evidence="13">
    <location>
        <begin position="861"/>
        <end position="888"/>
    </location>
</feature>
<feature type="domain" description="C2H2-type" evidence="13">
    <location>
        <begin position="1310"/>
        <end position="1337"/>
    </location>
</feature>
<organism evidence="14 15">
    <name type="scientific">Pundamilia nyererei</name>
    <dbReference type="NCBI Taxonomy" id="303518"/>
    <lineage>
        <taxon>Eukaryota</taxon>
        <taxon>Metazoa</taxon>
        <taxon>Chordata</taxon>
        <taxon>Craniata</taxon>
        <taxon>Vertebrata</taxon>
        <taxon>Euteleostomi</taxon>
        <taxon>Actinopterygii</taxon>
        <taxon>Neopterygii</taxon>
        <taxon>Teleostei</taxon>
        <taxon>Neoteleostei</taxon>
        <taxon>Acanthomorphata</taxon>
        <taxon>Ovalentaria</taxon>
        <taxon>Cichlomorphae</taxon>
        <taxon>Cichliformes</taxon>
        <taxon>Cichlidae</taxon>
        <taxon>African cichlids</taxon>
        <taxon>Pseudocrenilabrinae</taxon>
        <taxon>Haplochromini</taxon>
        <taxon>Pundamilia</taxon>
    </lineage>
</organism>
<dbReference type="PANTHER" id="PTHR16515">
    <property type="entry name" value="PR DOMAIN ZINC FINGER PROTEIN"/>
    <property type="match status" value="1"/>
</dbReference>
<dbReference type="RefSeq" id="XP_005746388.2">
    <property type="nucleotide sequence ID" value="XM_005746331.2"/>
</dbReference>
<feature type="compositionally biased region" description="Acidic residues" evidence="12">
    <location>
        <begin position="709"/>
        <end position="718"/>
    </location>
</feature>
<evidence type="ECO:0000256" key="7">
    <source>
        <dbReference type="ARBA" id="ARBA00023125"/>
    </source>
</evidence>
<name>A0A9Y3VST3_9CICH</name>
<evidence type="ECO:0000256" key="2">
    <source>
        <dbReference type="ARBA" id="ARBA00022723"/>
    </source>
</evidence>
<dbReference type="FunFam" id="3.30.160.60:FF:002716">
    <property type="entry name" value="Zinc finger protein 212"/>
    <property type="match status" value="1"/>
</dbReference>
<feature type="domain" description="C2H2-type" evidence="13">
    <location>
        <begin position="1338"/>
        <end position="1365"/>
    </location>
</feature>
<dbReference type="SUPFAM" id="SSF57667">
    <property type="entry name" value="beta-beta-alpha zinc fingers"/>
    <property type="match status" value="6"/>
</dbReference>
<dbReference type="GO" id="GO:0008270">
    <property type="term" value="F:zinc ion binding"/>
    <property type="evidence" value="ECO:0007669"/>
    <property type="project" value="UniProtKB-KW"/>
</dbReference>
<sequence length="1398" mass="151747">MTSYTGFHSQLTSIMEALTKAAVAEICELVDDSYAVLRLEITRSHKENEALRRKLELIESIIARGHRGSAAVLEEEEEGCERLLDFTPDHASPAGVSAKQPKASNLRRCGRVAVLEVTAEASPANAEDGSTAAAEETNEQNVVLIKEETPKEEAESDLATTDELLISEDGTEVPTSETEDSEQGASRLRISNTTCADLRPWDQNNNAVSEQLAHHKSRSTPGSPRPAGGVESCSSDIVFDLASELEDRVVSVAHSRKSFLLESGGSPASLPGTSELKRGVSLISSLPFDSELDLCSSWTNQGLPSMVPVPHRPYLKPDQRPTLMDKPSDLNAGGFPLALALGGSRLDALELNRYSRDRRFVCSYCGKCFTSSRSLETHVRVHTGERPYSCAQCGKRFTQSGHLKTHQSVHTGERPFACEHCGKRFAGKQNLRIHQQKHHQGKQVVAAFYVAGTVFSFFSCRRLKVQTGSARGTIAPTLRLRVVRFGFGFRWFVGMSGLSSKALHEQLSVIMAALTKAAVAEICEVVDEGYAVLQLEITRSHKENEDLKKKLHLIESIVVRGSSGGGGGGGEAADAEGPEVSPAAEATQQSGTTQQQREGDGRGAAAGAVREELPEVVLIKDEDSDSNDVFEEGTKLTADGVAPAAREGITSTPISRRTKRRWRESLESENRSSSEQLAQKTSDLTAGTQKTVSVYTLDSPDREPGGSEQLDDEVEMEPGESAGSYSSQMDPGIHLVQECSLVPSNANRPVYFSSSALIESPSNQADLDLTVDPGWPKQSKGQITFTAFHQDGNTDGDAFGLKVLSVSGSTPTDCQLSEASSSAFEYEDGGDVMNFALYRDQAGRPQLCNEQPSAGGRGKRFACSLCNKTYATSQNLEVHMRIHTGERPFSCEQCGKKFTQSAHLKSHLSVHTGERPYACRLCSRSFIVKYSLKLHMKKCHPNVPSPASSPRCGLFCFRYTHALDWTMSPAATFHAQLASIMEVLANTAVAEICELVDSGYSVLQLEISRSRKENEVLRRKLRLMELRAARATALRAAVTASGSAVLHASGRARAELKRNATATGEVVLSRVSNQAMPQCRDHNSPAEPRQETTQSTQPADATTAAVIKVEDDDCVSWSQSEPDKGFCHNEEGQVEAEAAIKQEAANDGGISWTSGEVSSTSTSVQNTQRSETSSYDCLIFEPQLQHGSHTTQNPLGAEAGCSSASNSGGSFTFPHSKVSLSAAERPAGFQSSQQRAVPADELPVRKETPGEHRSFIRRGGWRQDAISRAASHRGEDGGGKSFVCNCCGKKLACLKNLKTHMRVHTGEKPFVCALCGKRFSDSSNLKRHQSVHTGEKRYGCVHCGKRFAQSGSLKVHMTVHTDCKQFRCSYCNKTFISGSHLRRHITLHAGEKRFGAVQ</sequence>
<gene>
    <name evidence="15" type="primary">LOC102195644</name>
</gene>
<dbReference type="GeneID" id="102195644"/>
<evidence type="ECO:0000256" key="8">
    <source>
        <dbReference type="ARBA" id="ARBA00023163"/>
    </source>
</evidence>